<proteinExistence type="predicted"/>
<keyword evidence="2" id="KW-0418">Kinase</keyword>
<keyword evidence="3" id="KW-1185">Reference proteome</keyword>
<gene>
    <name evidence="2" type="ORF">PoB_001471400</name>
</gene>
<protein>
    <submittedName>
        <fullName evidence="2">Tyrosine-protein kinase</fullName>
    </submittedName>
</protein>
<dbReference type="AlphaFoldDB" id="A0AAV3Z2B7"/>
<dbReference type="Proteomes" id="UP000735302">
    <property type="component" value="Unassembled WGS sequence"/>
</dbReference>
<keyword evidence="2" id="KW-0808">Transferase</keyword>
<organism evidence="2 3">
    <name type="scientific">Plakobranchus ocellatus</name>
    <dbReference type="NCBI Taxonomy" id="259542"/>
    <lineage>
        <taxon>Eukaryota</taxon>
        <taxon>Metazoa</taxon>
        <taxon>Spiralia</taxon>
        <taxon>Lophotrochozoa</taxon>
        <taxon>Mollusca</taxon>
        <taxon>Gastropoda</taxon>
        <taxon>Heterobranchia</taxon>
        <taxon>Euthyneura</taxon>
        <taxon>Panpulmonata</taxon>
        <taxon>Sacoglossa</taxon>
        <taxon>Placobranchoidea</taxon>
        <taxon>Plakobranchidae</taxon>
        <taxon>Plakobranchus</taxon>
    </lineage>
</organism>
<dbReference type="GO" id="GO:0016301">
    <property type="term" value="F:kinase activity"/>
    <property type="evidence" value="ECO:0007669"/>
    <property type="project" value="UniProtKB-KW"/>
</dbReference>
<dbReference type="EMBL" id="BLXT01001848">
    <property type="protein sequence ID" value="GFN88208.1"/>
    <property type="molecule type" value="Genomic_DNA"/>
</dbReference>
<feature type="compositionally biased region" description="Polar residues" evidence="1">
    <location>
        <begin position="59"/>
        <end position="71"/>
    </location>
</feature>
<evidence type="ECO:0000313" key="2">
    <source>
        <dbReference type="EMBL" id="GFN88208.1"/>
    </source>
</evidence>
<reference evidence="2 3" key="1">
    <citation type="journal article" date="2021" name="Elife">
        <title>Chloroplast acquisition without the gene transfer in kleptoplastic sea slugs, Plakobranchus ocellatus.</title>
        <authorList>
            <person name="Maeda T."/>
            <person name="Takahashi S."/>
            <person name="Yoshida T."/>
            <person name="Shimamura S."/>
            <person name="Takaki Y."/>
            <person name="Nagai Y."/>
            <person name="Toyoda A."/>
            <person name="Suzuki Y."/>
            <person name="Arimoto A."/>
            <person name="Ishii H."/>
            <person name="Satoh N."/>
            <person name="Nishiyama T."/>
            <person name="Hasebe M."/>
            <person name="Maruyama T."/>
            <person name="Minagawa J."/>
            <person name="Obokata J."/>
            <person name="Shigenobu S."/>
        </authorList>
    </citation>
    <scope>NUCLEOTIDE SEQUENCE [LARGE SCALE GENOMIC DNA]</scope>
</reference>
<evidence type="ECO:0000313" key="3">
    <source>
        <dbReference type="Proteomes" id="UP000735302"/>
    </source>
</evidence>
<feature type="region of interest" description="Disordered" evidence="1">
    <location>
        <begin position="45"/>
        <end position="71"/>
    </location>
</feature>
<accession>A0AAV3Z2B7</accession>
<sequence length="218" mass="22657">MLRYYLSRTEFYNCYESDFSLNNLSGWYCRIWKIRSLTSTEWSKVLPSNDKHSAPPPAQTQHPVISTSVSTPPAACSTPTAVGSPAVSSTRSAIVSPAACSTPTAVGSPAVSSTLSAIVPPAACSTPTAVGSPAVSSTLSAIAPPAACSISSAIAPTTVCSTRIAPTMAIPHAAQAYCPAESGYVASSTSHHAFENRHVRAAVEMVTQIEPQSFENLP</sequence>
<evidence type="ECO:0000256" key="1">
    <source>
        <dbReference type="SAM" id="MobiDB-lite"/>
    </source>
</evidence>
<comment type="caution">
    <text evidence="2">The sequence shown here is derived from an EMBL/GenBank/DDBJ whole genome shotgun (WGS) entry which is preliminary data.</text>
</comment>
<name>A0AAV3Z2B7_9GAST</name>